<reference evidence="1 2" key="1">
    <citation type="submission" date="2021-04" db="EMBL/GenBank/DDBJ databases">
        <authorList>
            <person name="Pira H."/>
            <person name="Risdian C."/>
            <person name="Wink J."/>
        </authorList>
    </citation>
    <scope>NUCLEOTIDE SEQUENCE [LARGE SCALE GENOMIC DNA]</scope>
    <source>
        <strain evidence="1 2">WH131</strain>
    </source>
</reference>
<accession>A0ABS6SND2</accession>
<keyword evidence="2" id="KW-1185">Reference proteome</keyword>
<evidence type="ECO:0000313" key="1">
    <source>
        <dbReference type="EMBL" id="MBV7266017.1"/>
    </source>
</evidence>
<dbReference type="Proteomes" id="UP000699975">
    <property type="component" value="Unassembled WGS sequence"/>
</dbReference>
<evidence type="ECO:0000313" key="2">
    <source>
        <dbReference type="Proteomes" id="UP000699975"/>
    </source>
</evidence>
<sequence length="124" mass="13600">MFAIVLAFMGFLQIYQKTCVQHHTGLVRSFAPEHPAVTEFLKKFAGLSLGWVMCNPVARPCEDPHVGRYEDVERYSVMGAMAKVGGSNPVGRPNLVKDALVEGSNLPDQTATSTFAGFCYERTS</sequence>
<proteinExistence type="predicted"/>
<protein>
    <submittedName>
        <fullName evidence="1">Uncharacterized protein</fullName>
    </submittedName>
</protein>
<organism evidence="1 2">
    <name type="scientific">Erythrobacter ani</name>
    <dbReference type="NCBI Taxonomy" id="2827235"/>
    <lineage>
        <taxon>Bacteria</taxon>
        <taxon>Pseudomonadati</taxon>
        <taxon>Pseudomonadota</taxon>
        <taxon>Alphaproteobacteria</taxon>
        <taxon>Sphingomonadales</taxon>
        <taxon>Erythrobacteraceae</taxon>
        <taxon>Erythrobacter/Porphyrobacter group</taxon>
        <taxon>Erythrobacter</taxon>
    </lineage>
</organism>
<dbReference type="RefSeq" id="WP_218316640.1">
    <property type="nucleotide sequence ID" value="NZ_JAGSPB010000002.1"/>
</dbReference>
<name>A0ABS6SND2_9SPHN</name>
<gene>
    <name evidence="1" type="ORF">KCG45_07475</name>
</gene>
<comment type="caution">
    <text evidence="1">The sequence shown here is derived from an EMBL/GenBank/DDBJ whole genome shotgun (WGS) entry which is preliminary data.</text>
</comment>
<dbReference type="EMBL" id="JAGSPB010000002">
    <property type="protein sequence ID" value="MBV7266017.1"/>
    <property type="molecule type" value="Genomic_DNA"/>
</dbReference>